<feature type="transmembrane region" description="Helical" evidence="2">
    <location>
        <begin position="1409"/>
        <end position="1429"/>
    </location>
</feature>
<feature type="transmembrane region" description="Helical" evidence="2">
    <location>
        <begin position="1085"/>
        <end position="1105"/>
    </location>
</feature>
<keyword evidence="4" id="KW-1185">Reference proteome</keyword>
<evidence type="ECO:0000313" key="3">
    <source>
        <dbReference type="EMBL" id="GFR42173.1"/>
    </source>
</evidence>
<gene>
    <name evidence="3" type="ORF">Agub_g2912</name>
</gene>
<organism evidence="3 4">
    <name type="scientific">Astrephomene gubernaculifera</name>
    <dbReference type="NCBI Taxonomy" id="47775"/>
    <lineage>
        <taxon>Eukaryota</taxon>
        <taxon>Viridiplantae</taxon>
        <taxon>Chlorophyta</taxon>
        <taxon>core chlorophytes</taxon>
        <taxon>Chlorophyceae</taxon>
        <taxon>CS clade</taxon>
        <taxon>Chlamydomonadales</taxon>
        <taxon>Astrephomenaceae</taxon>
        <taxon>Astrephomene</taxon>
    </lineage>
</organism>
<evidence type="ECO:0000313" key="4">
    <source>
        <dbReference type="Proteomes" id="UP001054857"/>
    </source>
</evidence>
<feature type="transmembrane region" description="Helical" evidence="2">
    <location>
        <begin position="1304"/>
        <end position="1322"/>
    </location>
</feature>
<comment type="caution">
    <text evidence="3">The sequence shown here is derived from an EMBL/GenBank/DDBJ whole genome shotgun (WGS) entry which is preliminary data.</text>
</comment>
<dbReference type="EMBL" id="BMAR01000002">
    <property type="protein sequence ID" value="GFR42173.1"/>
    <property type="molecule type" value="Genomic_DNA"/>
</dbReference>
<name>A0AAD3DK88_9CHLO</name>
<evidence type="ECO:0000256" key="1">
    <source>
        <dbReference type="SAM" id="MobiDB-lite"/>
    </source>
</evidence>
<protein>
    <submittedName>
        <fullName evidence="3">Uncharacterized protein</fullName>
    </submittedName>
</protein>
<feature type="transmembrane region" description="Helical" evidence="2">
    <location>
        <begin position="1328"/>
        <end position="1350"/>
    </location>
</feature>
<proteinExistence type="predicted"/>
<evidence type="ECO:0000256" key="2">
    <source>
        <dbReference type="SAM" id="Phobius"/>
    </source>
</evidence>
<keyword evidence="2" id="KW-0812">Transmembrane</keyword>
<feature type="region of interest" description="Disordered" evidence="1">
    <location>
        <begin position="410"/>
        <end position="432"/>
    </location>
</feature>
<dbReference type="Proteomes" id="UP001054857">
    <property type="component" value="Unassembled WGS sequence"/>
</dbReference>
<reference evidence="3 4" key="1">
    <citation type="journal article" date="2021" name="Sci. Rep.">
        <title>Genome sequencing of the multicellular alga Astrephomene provides insights into convergent evolution of germ-soma differentiation.</title>
        <authorList>
            <person name="Yamashita S."/>
            <person name="Yamamoto K."/>
            <person name="Matsuzaki R."/>
            <person name="Suzuki S."/>
            <person name="Yamaguchi H."/>
            <person name="Hirooka S."/>
            <person name="Minakuchi Y."/>
            <person name="Miyagishima S."/>
            <person name="Kawachi M."/>
            <person name="Toyoda A."/>
            <person name="Nozaki H."/>
        </authorList>
    </citation>
    <scope>NUCLEOTIDE SEQUENCE [LARGE SCALE GENOMIC DNA]</scope>
    <source>
        <strain evidence="3 4">NIES-4017</strain>
    </source>
</reference>
<keyword evidence="2" id="KW-1133">Transmembrane helix</keyword>
<feature type="compositionally biased region" description="Low complexity" evidence="1">
    <location>
        <begin position="410"/>
        <end position="423"/>
    </location>
</feature>
<sequence length="1483" mass="153186">MVRTDRHQRASLVQDVRELAAYETGKARPCATSNPEQDFVSTCSSRPLCVTRSSLPASSLPVDHWTRRSTSNESKAETIAPQAKLDAAQTSSQGKVITAVARVQIADAAHATLGARPRRLNRLYLQPRGQCPPAAAASCASSNIPSRPDKGYTNSAAAAADGHSASSNALESANVNSVLDHCHNRSGLHSSSSAPLCRRLMPVNLHISNLHRLRSTTTVNNTTTTATSSSCYCYSGSCSHSSGDGCANNDCASSSPGITTSALATVTDTNNKARSCSGYPLATDTAPGMYSEGATSTMEAIALPLGTPAMDAAGCGEVPYSGGCKDRYCLCTSSSGAGNDGSECSVSIAAEEEPQVLLAPEMHSGLSAGLRPLNPLVCEPGESQWLAGDAADGGCKGSLELSCGHQCPEASSSGSSKEGNASGDSVTCGAGAADTAGPSPVLPLMQPDAQAQLDMAAPQGVMQRPPSASASSCRVSMKLHSSHVEDIRPGTLLSLTRLLVPYNWVLTGFAVRSGCIELVLDYTHIDGLEKDEDMGPAGAAAPAVGTMATSSIPPAVDNSNLANDAIEGSSSCMAAAARPPNQALVQLLSYLEHEGLVNPALEPRVAAQVDHQVQVLEWQQDQEPQLQEQHGVHLQQTGAWQCRNSAGLLHEQDGSSDIGPSAAAAAAVTGLAPVVEPVCIVLGPHGTTVSTCGGSCWSSSPTCSTSIQEQEVLLCAGVTCAGAAGCSVRCMGRFLPVTERQRLPAKQLLQCGDSSGGLNGAAEAAAVAAATAVGVNGEVFVLGIPSEQLPRLSAVLQVEVQWRAPVDTTPGMPYTTGITTDPTTSTTSEEQQSFEGLQPAADVGGQYLSAAAPVLLLRACSSCAAAPKASSTGGGNDCADNSCGNGGVFVGLGAAVSTGCLHCGGVWTHHNLQGVARELAGLQASIAANMVTAAGVSTVDGSPAVGEFHQAGPTTTAEATAAACDAAMEFLFDLGSLVDTYPCIMGVELDAHGSKELTEGHVGSPSGVTSQHGPPACQSFTGEVRAVLLEQLGLVNSDANSSKGCQTSSDYLSNAGVREAASSADKLNFSSSTAMAFRRHLADTAVTLLAGCGGLSLPFTARLVMHMVSAAPSRLQLGEVSVLVQAAAEGDPLLEARLTHMLQQQHQHQPALHALPPVQGQASQSPHEGGAMPPFQSSRVLLQGHTPQQLHPEEYESSGCAAVTSASGKECVGGCAGSWLTTGAVDPSPVAGGVATHKVQQASSVATRRTSTHAVCGGGTVYRRELLRELCGQVVICFTGYASPAMERAFWVDTAARMQATYRLYALMTLAFVSLSALRSYLEDGTAAALFMVLYQGGQAALLAMFGLWGDGRPSRLFAAVVSAWLLRVACHLALVRGLAPLPSFVLPVCRAWVDVFNEGGAKSVFEQLPTWLFVLLMGLELPTGYIFYEFLDGRAQGQSGLLTRNVPARLAVFASLKVGVTLGMQAVRRRRFQARLAASKAE</sequence>
<feature type="transmembrane region" description="Helical" evidence="2">
    <location>
        <begin position="1357"/>
        <end position="1375"/>
    </location>
</feature>
<accession>A0AAD3DK88</accession>
<keyword evidence="2" id="KW-0472">Membrane</keyword>